<feature type="signal peptide" evidence="3">
    <location>
        <begin position="1"/>
        <end position="28"/>
    </location>
</feature>
<name>A0A8B6CI88_MYTGA</name>
<evidence type="ECO:0000313" key="4">
    <source>
        <dbReference type="EMBL" id="VDI05720.1"/>
    </source>
</evidence>
<dbReference type="CDD" id="cd23307">
    <property type="entry name" value="beta-trefoil_FGF8-like"/>
    <property type="match status" value="1"/>
</dbReference>
<dbReference type="AlphaFoldDB" id="A0A8B6CI88"/>
<proteinExistence type="inferred from homology"/>
<reference evidence="4" key="1">
    <citation type="submission" date="2018-11" db="EMBL/GenBank/DDBJ databases">
        <authorList>
            <person name="Alioto T."/>
            <person name="Alioto T."/>
        </authorList>
    </citation>
    <scope>NUCLEOTIDE SEQUENCE</scope>
</reference>
<feature type="compositionally biased region" description="Basic residues" evidence="2">
    <location>
        <begin position="269"/>
        <end position="294"/>
    </location>
</feature>
<dbReference type="Proteomes" id="UP000596742">
    <property type="component" value="Unassembled WGS sequence"/>
</dbReference>
<dbReference type="GO" id="GO:0008083">
    <property type="term" value="F:growth factor activity"/>
    <property type="evidence" value="ECO:0007669"/>
    <property type="project" value="InterPro"/>
</dbReference>
<dbReference type="EMBL" id="UYJE01001855">
    <property type="protein sequence ID" value="VDI05720.1"/>
    <property type="molecule type" value="Genomic_DNA"/>
</dbReference>
<comment type="caution">
    <text evidence="4">The sequence shown here is derived from an EMBL/GenBank/DDBJ whole genome shotgun (WGS) entry which is preliminary data.</text>
</comment>
<keyword evidence="5" id="KW-1185">Reference proteome</keyword>
<dbReference type="Pfam" id="PF00167">
    <property type="entry name" value="FGF"/>
    <property type="match status" value="1"/>
</dbReference>
<feature type="region of interest" description="Disordered" evidence="2">
    <location>
        <begin position="267"/>
        <end position="294"/>
    </location>
</feature>
<dbReference type="SUPFAM" id="SSF50353">
    <property type="entry name" value="Cytokine"/>
    <property type="match status" value="1"/>
</dbReference>
<comment type="similarity">
    <text evidence="1">Belongs to the heparin-binding growth factors family.</text>
</comment>
<keyword evidence="3" id="KW-0732">Signal</keyword>
<accession>A0A8B6CI88</accession>
<feature type="chain" id="PRO_5032617805" evidence="3">
    <location>
        <begin position="29"/>
        <end position="294"/>
    </location>
</feature>
<organism evidence="4 5">
    <name type="scientific">Mytilus galloprovincialis</name>
    <name type="common">Mediterranean mussel</name>
    <dbReference type="NCBI Taxonomy" id="29158"/>
    <lineage>
        <taxon>Eukaryota</taxon>
        <taxon>Metazoa</taxon>
        <taxon>Spiralia</taxon>
        <taxon>Lophotrochozoa</taxon>
        <taxon>Mollusca</taxon>
        <taxon>Bivalvia</taxon>
        <taxon>Autobranchia</taxon>
        <taxon>Pteriomorphia</taxon>
        <taxon>Mytilida</taxon>
        <taxon>Mytiloidea</taxon>
        <taxon>Mytilidae</taxon>
        <taxon>Mytilinae</taxon>
        <taxon>Mytilus</taxon>
    </lineage>
</organism>
<evidence type="ECO:0000256" key="2">
    <source>
        <dbReference type="SAM" id="MobiDB-lite"/>
    </source>
</evidence>
<evidence type="ECO:0000256" key="3">
    <source>
        <dbReference type="SAM" id="SignalP"/>
    </source>
</evidence>
<evidence type="ECO:0000256" key="1">
    <source>
        <dbReference type="ARBA" id="ARBA00007936"/>
    </source>
</evidence>
<dbReference type="Gene3D" id="2.80.10.50">
    <property type="match status" value="1"/>
</dbReference>
<dbReference type="InterPro" id="IPR008996">
    <property type="entry name" value="IL1/FGF"/>
</dbReference>
<sequence length="294" mass="34786">MRKSATGFSYRCRLTTLLLILQVYIVDASKISTKFKPDLGLKESTFPNINTDNRFVFAEDFKPNLGIDENPIPDKENQEPSRRRRYWIQSRCSDMFVRIKPGTRRNSIDASGKKTPPGRYTSIIMESIGRNGLVRLQGEDSLMYLCFNNKGRLRARHHPLDSCNLVYNITHDKYYQFRLADEEHNWFIGFKKKKLRNSVRGKALPGYKKKPNSRLERCYDFTLIAIDQHNTTPSPYSPVNFNEYSDNWNPQKTFHKLRHMKKYQGMFTKGHRKMNRRRQKKNRKKSKKRKPPGR</sequence>
<gene>
    <name evidence="4" type="ORF">MGAL_10B058024</name>
</gene>
<evidence type="ECO:0000313" key="5">
    <source>
        <dbReference type="Proteomes" id="UP000596742"/>
    </source>
</evidence>
<dbReference type="OrthoDB" id="5988014at2759"/>
<dbReference type="InterPro" id="IPR002209">
    <property type="entry name" value="Fibroblast_GF_fam"/>
</dbReference>
<protein>
    <submittedName>
        <fullName evidence="4">Uncharacterized protein</fullName>
    </submittedName>
</protein>